<dbReference type="Proteomes" id="UP000269692">
    <property type="component" value="Unassembled WGS sequence"/>
</dbReference>
<name>A0A3L7ALT4_9HYPH</name>
<evidence type="ECO:0008006" key="3">
    <source>
        <dbReference type="Google" id="ProtNLM"/>
    </source>
</evidence>
<organism evidence="1 2">
    <name type="scientific">Xanthobacter tagetidis</name>
    <dbReference type="NCBI Taxonomy" id="60216"/>
    <lineage>
        <taxon>Bacteria</taxon>
        <taxon>Pseudomonadati</taxon>
        <taxon>Pseudomonadota</taxon>
        <taxon>Alphaproteobacteria</taxon>
        <taxon>Hyphomicrobiales</taxon>
        <taxon>Xanthobacteraceae</taxon>
        <taxon>Xanthobacter</taxon>
    </lineage>
</organism>
<comment type="caution">
    <text evidence="1">The sequence shown here is derived from an EMBL/GenBank/DDBJ whole genome shotgun (WGS) entry which is preliminary data.</text>
</comment>
<dbReference type="AlphaFoldDB" id="A0A3L7ALT4"/>
<dbReference type="Gene3D" id="3.40.50.2000">
    <property type="entry name" value="Glycogen Phosphorylase B"/>
    <property type="match status" value="2"/>
</dbReference>
<dbReference type="EMBL" id="RCTF01000003">
    <property type="protein sequence ID" value="RLP80518.1"/>
    <property type="molecule type" value="Genomic_DNA"/>
</dbReference>
<evidence type="ECO:0000313" key="1">
    <source>
        <dbReference type="EMBL" id="RLP80518.1"/>
    </source>
</evidence>
<sequence>MLLAWELGVGYGHSMKLARIGSRLAAAGHQVTAACSRPFFATPLDKAGIPVLVAPETTPADFRPIPASATLTDSLAQAGLLDEQAMRRALAGWRAIIDQTRPDLVILDYAPMATLAARGRARTMQSGVGFCLPPQHLEAFPLLHAFTPPMARDADMLDAVNRALAAEGLDAIDRIGALFQADDAFVTTFQLLDPYADVRPRPADGPLMTEPMRERRPGADRIFAYLHMDVICRPGVMAALQVLGPMLDIYTPSASPAAVAALRAAGVRVHGEAQRMSVVLERARLVLHQGNAGVAADALAAGVPQYTLCQHVEHYLNGEAISAAGVARSRLLFDPGYMPDPTDILAFAEDADAAELALAAGRMHRAMLEERPPLEHLVERCLALLAA</sequence>
<keyword evidence="2" id="KW-1185">Reference proteome</keyword>
<gene>
    <name evidence="1" type="ORF">D9R14_05555</name>
</gene>
<accession>A0A3L7ALT4</accession>
<proteinExistence type="predicted"/>
<reference evidence="1 2" key="1">
    <citation type="submission" date="2018-10" db="EMBL/GenBank/DDBJ databases">
        <title>Xanthobacter tagetidis genome sequencing and assembly.</title>
        <authorList>
            <person name="Maclea K.S."/>
            <person name="Goen A.E."/>
            <person name="Fatima S.A."/>
        </authorList>
    </citation>
    <scope>NUCLEOTIDE SEQUENCE [LARGE SCALE GENOMIC DNA]</scope>
    <source>
        <strain evidence="1 2">ATCC 700314</strain>
    </source>
</reference>
<dbReference type="SUPFAM" id="SSF53756">
    <property type="entry name" value="UDP-Glycosyltransferase/glycogen phosphorylase"/>
    <property type="match status" value="1"/>
</dbReference>
<protein>
    <recommendedName>
        <fullName evidence="3">Glycosyltransferase</fullName>
    </recommendedName>
</protein>
<evidence type="ECO:0000313" key="2">
    <source>
        <dbReference type="Proteomes" id="UP000269692"/>
    </source>
</evidence>